<accession>A0A6N9TDN1</accession>
<sequence>MKSRKTIISFTLSICMASLLGCTEAETPKPNTPPPKVSSKSDLLRTGLAEKVRIEGQEVDFQTLLQRQAHYNVPGVSVALMRDGQLAWTLQSGVKDVDTEEPIDADTVFQAGSISKPAFAAVLMKYRQNNPIDLDADINNLLTSWQLPPHEWTGEEAVSLRRLLSHTAGTTVHGFPGYAAGEAVPSLQQVLDGAKPANTSAVLVDIKPGSQMRYSGGGTTVAQLALQDVTEEALPPMAQRLLFKPLGMTRSSFQQPISSQLAGNMATPYNGDGAPVEGGAHTYATLAAAGMWSTPADMLKMAGAVRSAYLGENTDWISKATATEILTNNTPTTAAPNVGIGFFINMDEDGEILGFGHGGADEGFMSQLYIELDTGNGYAIMTNSNNGTQLIQELEIRIKEALDVGYSQANVKRTAQISQEELGKYIGTYKVTAPVEVEVTLQATNDGFVLNALPYIENEAYFYEGEDRFFAKNGSNIVFETTDEGMVKTLVMDNNIRGEKME</sequence>
<evidence type="ECO:0000313" key="3">
    <source>
        <dbReference type="EMBL" id="NDW14185.1"/>
    </source>
</evidence>
<dbReference type="AlphaFoldDB" id="A0A6N9TDN1"/>
<proteinExistence type="predicted"/>
<dbReference type="RefSeq" id="WP_163104701.1">
    <property type="nucleotide sequence ID" value="NZ_JAAAWO010000001.1"/>
</dbReference>
<evidence type="ECO:0000256" key="1">
    <source>
        <dbReference type="SAM" id="SignalP"/>
    </source>
</evidence>
<feature type="chain" id="PRO_5026988297" evidence="1">
    <location>
        <begin position="22"/>
        <end position="502"/>
    </location>
</feature>
<evidence type="ECO:0000313" key="4">
    <source>
        <dbReference type="Proteomes" id="UP000471381"/>
    </source>
</evidence>
<dbReference type="InterPro" id="IPR050491">
    <property type="entry name" value="AmpC-like"/>
</dbReference>
<gene>
    <name evidence="3" type="ORF">GTQ48_01385</name>
</gene>
<feature type="domain" description="Beta-lactamase-related" evidence="2">
    <location>
        <begin position="66"/>
        <end position="401"/>
    </location>
</feature>
<feature type="signal peptide" evidence="1">
    <location>
        <begin position="1"/>
        <end position="21"/>
    </location>
</feature>
<dbReference type="Gene3D" id="3.40.710.10">
    <property type="entry name" value="DD-peptidase/beta-lactamase superfamily"/>
    <property type="match status" value="1"/>
</dbReference>
<dbReference type="InterPro" id="IPR001466">
    <property type="entry name" value="Beta-lactam-related"/>
</dbReference>
<name>A0A6N9TDN1_9ALTE</name>
<dbReference type="GO" id="GO:0016787">
    <property type="term" value="F:hydrolase activity"/>
    <property type="evidence" value="ECO:0007669"/>
    <property type="project" value="UniProtKB-KW"/>
</dbReference>
<dbReference type="EMBL" id="JAAAWO010000001">
    <property type="protein sequence ID" value="NDW14185.1"/>
    <property type="molecule type" value="Genomic_DNA"/>
</dbReference>
<dbReference type="PROSITE" id="PS51257">
    <property type="entry name" value="PROKAR_LIPOPROTEIN"/>
    <property type="match status" value="1"/>
</dbReference>
<dbReference type="PANTHER" id="PTHR46825">
    <property type="entry name" value="D-ALANYL-D-ALANINE-CARBOXYPEPTIDASE/ENDOPEPTIDASE AMPH"/>
    <property type="match status" value="1"/>
</dbReference>
<keyword evidence="1" id="KW-0732">Signal</keyword>
<organism evidence="3 4">
    <name type="scientific">Alteromonas genovensis</name>
    <dbReference type="NCBI Taxonomy" id="471225"/>
    <lineage>
        <taxon>Bacteria</taxon>
        <taxon>Pseudomonadati</taxon>
        <taxon>Pseudomonadota</taxon>
        <taxon>Gammaproteobacteria</taxon>
        <taxon>Alteromonadales</taxon>
        <taxon>Alteromonadaceae</taxon>
        <taxon>Alteromonas/Salinimonas group</taxon>
        <taxon>Alteromonas</taxon>
    </lineage>
</organism>
<comment type="caution">
    <text evidence="3">The sequence shown here is derived from an EMBL/GenBank/DDBJ whole genome shotgun (WGS) entry which is preliminary data.</text>
</comment>
<dbReference type="SUPFAM" id="SSF56601">
    <property type="entry name" value="beta-lactamase/transpeptidase-like"/>
    <property type="match status" value="1"/>
</dbReference>
<dbReference type="PANTHER" id="PTHR46825:SF12">
    <property type="entry name" value="PENICILLIN-BINDING PROTEIN 4"/>
    <property type="match status" value="1"/>
</dbReference>
<protein>
    <submittedName>
        <fullName evidence="3">Serine hydrolase</fullName>
    </submittedName>
</protein>
<dbReference type="Proteomes" id="UP000471381">
    <property type="component" value="Unassembled WGS sequence"/>
</dbReference>
<dbReference type="InterPro" id="IPR012338">
    <property type="entry name" value="Beta-lactam/transpept-like"/>
</dbReference>
<dbReference type="Pfam" id="PF00144">
    <property type="entry name" value="Beta-lactamase"/>
    <property type="match status" value="1"/>
</dbReference>
<keyword evidence="4" id="KW-1185">Reference proteome</keyword>
<keyword evidence="3" id="KW-0378">Hydrolase</keyword>
<evidence type="ECO:0000259" key="2">
    <source>
        <dbReference type="Pfam" id="PF00144"/>
    </source>
</evidence>
<reference evidence="3 4" key="1">
    <citation type="submission" date="2020-01" db="EMBL/GenBank/DDBJ databases">
        <title>Genomes of bacteria type strains.</title>
        <authorList>
            <person name="Chen J."/>
            <person name="Zhu S."/>
            <person name="Yang J."/>
        </authorList>
    </citation>
    <scope>NUCLEOTIDE SEQUENCE [LARGE SCALE GENOMIC DNA]</scope>
    <source>
        <strain evidence="3 4">LMG 24078</strain>
    </source>
</reference>